<comment type="caution">
    <text evidence="3">The sequence shown here is derived from an EMBL/GenBank/DDBJ whole genome shotgun (WGS) entry which is preliminary data.</text>
</comment>
<dbReference type="SUPFAM" id="SSF52317">
    <property type="entry name" value="Class I glutamine amidotransferase-like"/>
    <property type="match status" value="1"/>
</dbReference>
<dbReference type="GO" id="GO:0005829">
    <property type="term" value="C:cytosol"/>
    <property type="evidence" value="ECO:0007669"/>
    <property type="project" value="TreeGrafter"/>
</dbReference>
<reference evidence="3" key="1">
    <citation type="submission" date="2019-03" db="EMBL/GenBank/DDBJ databases">
        <title>Single cell metagenomics reveals metabolic interactions within the superorganism composed of flagellate Streblomastix strix and complex community of Bacteroidetes bacteria on its surface.</title>
        <authorList>
            <person name="Treitli S.C."/>
            <person name="Kolisko M."/>
            <person name="Husnik F."/>
            <person name="Keeling P."/>
            <person name="Hampl V."/>
        </authorList>
    </citation>
    <scope>NUCLEOTIDE SEQUENCE</scope>
    <source>
        <strain evidence="3">STM</strain>
    </source>
</reference>
<keyword evidence="3" id="KW-0456">Lyase</keyword>
<dbReference type="Pfam" id="PF00117">
    <property type="entry name" value="GATase"/>
    <property type="match status" value="1"/>
</dbReference>
<organism evidence="3">
    <name type="scientific">termite gut metagenome</name>
    <dbReference type="NCBI Taxonomy" id="433724"/>
    <lineage>
        <taxon>unclassified sequences</taxon>
        <taxon>metagenomes</taxon>
        <taxon>organismal metagenomes</taxon>
    </lineage>
</organism>
<proteinExistence type="predicted"/>
<dbReference type="PANTHER" id="PTHR43418:SF4">
    <property type="entry name" value="MULTIFUNCTIONAL TRYPTOPHAN BIOSYNTHESIS PROTEIN"/>
    <property type="match status" value="1"/>
</dbReference>
<dbReference type="PRINTS" id="PR00096">
    <property type="entry name" value="GATASE"/>
</dbReference>
<dbReference type="EMBL" id="SNRY01006154">
    <property type="protein sequence ID" value="KAA6313226.1"/>
    <property type="molecule type" value="Genomic_DNA"/>
</dbReference>
<dbReference type="AlphaFoldDB" id="A0A5J4PUB1"/>
<sequence length="141" mass="15782">MKKIFILDNYDSFTYNLYHLVNELGDVEIIVRRNDKIMLDEVEAFDKIILSPGPGIPVEAGVLLPLIRRYAPTKSILGVCLGHQAIGEVFGGKLENLEEVFHGIQTPVNIIGEDILFKGLGEQLFAGRYHSWIVGRDGFPD</sequence>
<gene>
    <name evidence="3" type="ORF">EZS27_035967</name>
</gene>
<keyword evidence="1" id="KW-0315">Glutamine amidotransferase</keyword>
<dbReference type="GO" id="GO:0000162">
    <property type="term" value="P:L-tryptophan biosynthetic process"/>
    <property type="evidence" value="ECO:0007669"/>
    <property type="project" value="TreeGrafter"/>
</dbReference>
<dbReference type="Gene3D" id="3.40.50.880">
    <property type="match status" value="1"/>
</dbReference>
<protein>
    <submittedName>
        <fullName evidence="3">Anthranilate synthase component 2</fullName>
        <ecNumber evidence="3">4.1.3.27</ecNumber>
    </submittedName>
</protein>
<evidence type="ECO:0000259" key="2">
    <source>
        <dbReference type="Pfam" id="PF00117"/>
    </source>
</evidence>
<dbReference type="PRINTS" id="PR00099">
    <property type="entry name" value="CPSGATASE"/>
</dbReference>
<dbReference type="GO" id="GO:0004049">
    <property type="term" value="F:anthranilate synthase activity"/>
    <property type="evidence" value="ECO:0007669"/>
    <property type="project" value="UniProtKB-EC"/>
</dbReference>
<dbReference type="InterPro" id="IPR029062">
    <property type="entry name" value="Class_I_gatase-like"/>
</dbReference>
<accession>A0A5J4PUB1</accession>
<dbReference type="InterPro" id="IPR017926">
    <property type="entry name" value="GATASE"/>
</dbReference>
<dbReference type="InterPro" id="IPR050472">
    <property type="entry name" value="Anth_synth/Amidotransfase"/>
</dbReference>
<dbReference type="EC" id="4.1.3.27" evidence="3"/>
<dbReference type="PANTHER" id="PTHR43418">
    <property type="entry name" value="MULTIFUNCTIONAL TRYPTOPHAN BIOSYNTHESIS PROTEIN-RELATED"/>
    <property type="match status" value="1"/>
</dbReference>
<evidence type="ECO:0000256" key="1">
    <source>
        <dbReference type="ARBA" id="ARBA00022962"/>
    </source>
</evidence>
<dbReference type="PROSITE" id="PS51273">
    <property type="entry name" value="GATASE_TYPE_1"/>
    <property type="match status" value="1"/>
</dbReference>
<feature type="non-terminal residue" evidence="3">
    <location>
        <position position="141"/>
    </location>
</feature>
<evidence type="ECO:0000313" key="3">
    <source>
        <dbReference type="EMBL" id="KAA6313226.1"/>
    </source>
</evidence>
<feature type="domain" description="Glutamine amidotransferase" evidence="2">
    <location>
        <begin position="6"/>
        <end position="135"/>
    </location>
</feature>
<dbReference type="PRINTS" id="PR00097">
    <property type="entry name" value="ANTSNTHASEII"/>
</dbReference>
<dbReference type="CDD" id="cd01743">
    <property type="entry name" value="GATase1_Anthranilate_Synthase"/>
    <property type="match status" value="1"/>
</dbReference>
<dbReference type="InterPro" id="IPR006221">
    <property type="entry name" value="TrpG/PapA_dom"/>
</dbReference>
<name>A0A5J4PUB1_9ZZZZ</name>